<sequence length="112" mass="12256">MPHELVILTREPIALGVVERVVREWNPIAANAVHRMPDRSLAVVDTLGVVVLRLFTGRVLRDVDQAERALAVAPESGSVWTEATVPWSRLDAGRACAQRVARAAGGDVRERL</sequence>
<protein>
    <submittedName>
        <fullName evidence="1">Uncharacterized protein</fullName>
    </submittedName>
</protein>
<organism evidence="1 2">
    <name type="scientific">Serinibacter salmoneus</name>
    <dbReference type="NCBI Taxonomy" id="556530"/>
    <lineage>
        <taxon>Bacteria</taxon>
        <taxon>Bacillati</taxon>
        <taxon>Actinomycetota</taxon>
        <taxon>Actinomycetes</taxon>
        <taxon>Micrococcales</taxon>
        <taxon>Beutenbergiaceae</taxon>
        <taxon>Serinibacter</taxon>
    </lineage>
</organism>
<dbReference type="AlphaFoldDB" id="A0A2A9D426"/>
<evidence type="ECO:0000313" key="2">
    <source>
        <dbReference type="Proteomes" id="UP000224915"/>
    </source>
</evidence>
<comment type="caution">
    <text evidence="1">The sequence shown here is derived from an EMBL/GenBank/DDBJ whole genome shotgun (WGS) entry which is preliminary data.</text>
</comment>
<evidence type="ECO:0000313" key="1">
    <source>
        <dbReference type="EMBL" id="PFG21005.1"/>
    </source>
</evidence>
<gene>
    <name evidence="1" type="ORF">ATL40_2624</name>
</gene>
<reference evidence="1 2" key="1">
    <citation type="submission" date="2017-10" db="EMBL/GenBank/DDBJ databases">
        <title>Sequencing the genomes of 1000 actinobacteria strains.</title>
        <authorList>
            <person name="Klenk H.-P."/>
        </authorList>
    </citation>
    <scope>NUCLEOTIDE SEQUENCE [LARGE SCALE GENOMIC DNA]</scope>
    <source>
        <strain evidence="1 2">DSM 21801</strain>
    </source>
</reference>
<dbReference type="EMBL" id="PDJD01000001">
    <property type="protein sequence ID" value="PFG21005.1"/>
    <property type="molecule type" value="Genomic_DNA"/>
</dbReference>
<name>A0A2A9D426_9MICO</name>
<dbReference type="RefSeq" id="WP_098469905.1">
    <property type="nucleotide sequence ID" value="NZ_PDJD01000001.1"/>
</dbReference>
<accession>A0A2A9D426</accession>
<keyword evidence="2" id="KW-1185">Reference proteome</keyword>
<proteinExistence type="predicted"/>
<dbReference type="Proteomes" id="UP000224915">
    <property type="component" value="Unassembled WGS sequence"/>
</dbReference>